<evidence type="ECO:0000313" key="3">
    <source>
        <dbReference type="Proteomes" id="UP000000329"/>
    </source>
</evidence>
<dbReference type="EMBL" id="CP002039">
    <property type="protein sequence ID" value="ADJ63940.1"/>
    <property type="molecule type" value="Genomic_DNA"/>
</dbReference>
<dbReference type="PANTHER" id="PTHR37549:SF1">
    <property type="entry name" value="LIPOPROTEIN LPRI"/>
    <property type="match status" value="1"/>
</dbReference>
<keyword evidence="3" id="KW-1185">Reference proteome</keyword>
<dbReference type="Proteomes" id="UP000000329">
    <property type="component" value="Chromosome"/>
</dbReference>
<proteinExistence type="predicted"/>
<accession>D8IWC0</accession>
<feature type="chain" id="PRO_5003115485" evidence="1">
    <location>
        <begin position="21"/>
        <end position="265"/>
    </location>
</feature>
<keyword evidence="1" id="KW-0732">Signal</keyword>
<dbReference type="AlphaFoldDB" id="D8IWC0"/>
<name>D8IWC0_HERSS</name>
<feature type="signal peptide" evidence="1">
    <location>
        <begin position="1"/>
        <end position="20"/>
    </location>
</feature>
<organism evidence="2 3">
    <name type="scientific">Herbaspirillum seropedicae (strain SmR1)</name>
    <dbReference type="NCBI Taxonomy" id="757424"/>
    <lineage>
        <taxon>Bacteria</taxon>
        <taxon>Pseudomonadati</taxon>
        <taxon>Pseudomonadota</taxon>
        <taxon>Betaproteobacteria</taxon>
        <taxon>Burkholderiales</taxon>
        <taxon>Oxalobacteraceae</taxon>
        <taxon>Herbaspirillum</taxon>
    </lineage>
</organism>
<protein>
    <submittedName>
        <fullName evidence="2">Lipoprotein</fullName>
    </submittedName>
</protein>
<evidence type="ECO:0000256" key="1">
    <source>
        <dbReference type="SAM" id="SignalP"/>
    </source>
</evidence>
<dbReference type="GeneID" id="29394330"/>
<dbReference type="RefSeq" id="WP_013234419.1">
    <property type="nucleotide sequence ID" value="NC_014323.1"/>
</dbReference>
<dbReference type="GO" id="GO:0005576">
    <property type="term" value="C:extracellular region"/>
    <property type="evidence" value="ECO:0007669"/>
    <property type="project" value="TreeGrafter"/>
</dbReference>
<dbReference type="STRING" id="757424.Hsero_2441"/>
<dbReference type="eggNOG" id="COG4461">
    <property type="taxonomic scope" value="Bacteria"/>
</dbReference>
<reference evidence="2 3" key="1">
    <citation type="submission" date="2010-04" db="EMBL/GenBank/DDBJ databases">
        <title>The genome of Herbaspirillum seropedicae SmR1, an endophytic, nitrogen-fixing, plant-growth promoting beta-Proteobacteria.</title>
        <authorList>
            <person name="Pedrosa F.O."/>
            <person name="Monteiro R.A."/>
            <person name="Wassem R."/>
            <person name="Cruz L.M."/>
            <person name="Ayub R.A."/>
            <person name="Colauto N.B."/>
            <person name="Fernandez M.A."/>
            <person name="Fungaro M.H.P."/>
            <person name="Grisard E.C."/>
            <person name="Hungria M."/>
            <person name="Madeira H.M.F."/>
            <person name="Nodari R.O."/>
            <person name="Osaku C.A."/>
            <person name="Petzl-Erler M.L."/>
            <person name="Terenzi H."/>
            <person name="Vieira L.G.E."/>
            <person name="Almeida M.I.M."/>
            <person name="Alves L.R."/>
            <person name="Arantes O.M.N."/>
            <person name="Balsanelli E."/>
            <person name="Barcellos F.G."/>
            <person name="Baura V.A."/>
            <person name="Binde D.R."/>
            <person name="Campo R.J."/>
            <person name="Chubatsu L.S."/>
            <person name="Chueire L.M.O."/>
            <person name="Ciferri R.R."/>
            <person name="Correa L.C."/>
            <person name="da Conceicao Silva J.L."/>
            <person name="Dabul A.N.G."/>
            <person name="Dambros B.P."/>
            <person name="Faoro H."/>
            <person name="Favetti A."/>
            <person name="Friedermann G."/>
            <person name="Furlaneto M.C."/>
            <person name="Gasques L.S."/>
            <person name="Gimenes C.C.T."/>
            <person name="Gioppo N.M.R."/>
            <person name="Glienke-Blanco C."/>
            <person name="Godoy L.P."/>
            <person name="Guerra M.P."/>
            <person name="Karp S."/>
            <person name="Kava-Cordeiro V."/>
            <person name="Margarido V.P."/>
            <person name="Mathioni S.M."/>
            <person name="Menck-Soares M.A."/>
            <person name="Murace N.K."/>
            <person name="Nicolas M.F."/>
            <person name="Oliveira C.E.C."/>
            <person name="Pagnan N.A.B."/>
            <person name="Pamphile J.A."/>
            <person name="Patussi E.V."/>
            <person name="Pereira L.F.P."/>
            <person name="Pereira-Ferrari L."/>
            <person name="Pinto F.G.S."/>
            <person name="Precoma C."/>
            <person name="Prioli A.J."/>
            <person name="Prioli S.M.A.P."/>
            <person name="Raittz R.T."/>
            <person name="Ramos H.J.O."/>
            <person name="Ribeiro E.M.S.F."/>
            <person name="Rigo L.U."/>
            <person name="Rocha C.L.M.S.C."/>
            <person name="Rocha S.N."/>
            <person name="Santos K."/>
            <person name="Satori D."/>
            <person name="Silva A.G."/>
            <person name="Simao R.C.G."/>
            <person name="Soares M.A.M."/>
            <person name="Souza E.M."/>
            <person name="Steffens M.B.R."/>
            <person name="Steindel M."/>
            <person name="Tadra-Sfeir M.Z."/>
            <person name="Takahashi E.K."/>
            <person name="Torres R.A."/>
            <person name="Valle J.S."/>
            <person name="Vernal J.I."/>
            <person name="Vilas-Boas L.A."/>
            <person name="Watanabe M.A.E."/>
            <person name="Weiss V.A."/>
            <person name="Yates M.A."/>
            <person name="Souza E.M."/>
        </authorList>
    </citation>
    <scope>NUCLEOTIDE SEQUENCE [LARGE SCALE GENOMIC DNA]</scope>
    <source>
        <strain evidence="2 3">SmR1</strain>
    </source>
</reference>
<keyword evidence="2" id="KW-0449">Lipoprotein</keyword>
<evidence type="ECO:0000313" key="2">
    <source>
        <dbReference type="EMBL" id="ADJ63940.1"/>
    </source>
</evidence>
<gene>
    <name evidence="2" type="ordered locus">Hsero_2441</name>
</gene>
<dbReference type="KEGG" id="hse:Hsero_2441"/>
<dbReference type="InterPro" id="IPR052755">
    <property type="entry name" value="Lysozyme_Inhibitor_LprI"/>
</dbReference>
<dbReference type="PANTHER" id="PTHR37549">
    <property type="entry name" value="LIPOPROTEIN LPRI"/>
    <property type="match status" value="1"/>
</dbReference>
<sequence>MQTLARYSALFTFTALSALAWHSTRAASFDCAKAGSSNEKMICADAQLSALDDRLGALFRQARASASDKRALRADADQHWRWREQHCHDRSCLLAWYQRRSIELQAQANAASASDPVPALAHRAPKDAALAVNRPEAAVLTQSPLQLGLNPSQLAAIAPPGASPWPHYVRVERGQYFYEDPQTPERQLVGVRYYGMEHGQYILEAVRGQTVLRYTCSDDCSYIGQLSLPGDVEKDTVIVSNDRHSLPALIVSDAMNGLLAPSMTR</sequence>
<dbReference type="HOGENOM" id="CLU_1048764_0_0_4"/>
<dbReference type="OrthoDB" id="5450120at2"/>